<feature type="compositionally biased region" description="Basic residues" evidence="1">
    <location>
        <begin position="31"/>
        <end position="44"/>
    </location>
</feature>
<gene>
    <name evidence="2" type="ORF">VUQ09_03640</name>
</gene>
<reference evidence="2" key="1">
    <citation type="submission" date="2023-12" db="EMBL/GenBank/DDBJ databases">
        <title>Dolosigranulum savutii sp. nov. isolated from human upper respiratory samples collected in Botswana.</title>
        <authorList>
            <person name="Kelly M.S."/>
        </authorList>
    </citation>
    <scope>NUCLEOTIDE SEQUENCE</scope>
    <source>
        <strain evidence="2">MSK312</strain>
    </source>
</reference>
<evidence type="ECO:0000256" key="1">
    <source>
        <dbReference type="SAM" id="MobiDB-lite"/>
    </source>
</evidence>
<feature type="region of interest" description="Disordered" evidence="1">
    <location>
        <begin position="24"/>
        <end position="44"/>
    </location>
</feature>
<dbReference type="EMBL" id="CP142434">
    <property type="protein sequence ID" value="XBC48497.1"/>
    <property type="molecule type" value="Genomic_DNA"/>
</dbReference>
<dbReference type="AlphaFoldDB" id="A0AB74TSD8"/>
<organism evidence="2">
    <name type="scientific">Dolosigranulum savutiense</name>
    <dbReference type="NCBI Taxonomy" id="3110288"/>
    <lineage>
        <taxon>Bacteria</taxon>
        <taxon>Bacillati</taxon>
        <taxon>Bacillota</taxon>
        <taxon>Bacilli</taxon>
        <taxon>Lactobacillales</taxon>
        <taxon>Carnobacteriaceae</taxon>
        <taxon>Dolosigranulum</taxon>
    </lineage>
</organism>
<dbReference type="RefSeq" id="WP_347298480.1">
    <property type="nucleotide sequence ID" value="NZ_CP142434.1"/>
</dbReference>
<name>A0AB74TSD8_9LACT</name>
<proteinExistence type="predicted"/>
<evidence type="ECO:0000313" key="2">
    <source>
        <dbReference type="EMBL" id="XBC48497.1"/>
    </source>
</evidence>
<protein>
    <submittedName>
        <fullName evidence="2">Uncharacterized protein</fullName>
    </submittedName>
</protein>
<accession>A0AB74TSD8</accession>
<sequence>MKKYINEKTGAIIEIASDLSGGDWKEVKEKSKPKRKSKAKAKDE</sequence>